<comment type="caution">
    <text evidence="2">The sequence shown here is derived from an EMBL/GenBank/DDBJ whole genome shotgun (WGS) entry which is preliminary data.</text>
</comment>
<dbReference type="EMBL" id="VOAH01000004">
    <property type="protein sequence ID" value="TVP41076.1"/>
    <property type="molecule type" value="Genomic_DNA"/>
</dbReference>
<accession>A0A557SWU2</accession>
<keyword evidence="3" id="KW-1185">Reference proteome</keyword>
<evidence type="ECO:0000313" key="2">
    <source>
        <dbReference type="EMBL" id="TVP41076.1"/>
    </source>
</evidence>
<dbReference type="Proteomes" id="UP000315289">
    <property type="component" value="Unassembled WGS sequence"/>
</dbReference>
<evidence type="ECO:0000256" key="1">
    <source>
        <dbReference type="SAM" id="MobiDB-lite"/>
    </source>
</evidence>
<evidence type="ECO:0000313" key="3">
    <source>
        <dbReference type="Proteomes" id="UP000315289"/>
    </source>
</evidence>
<sequence length="50" mass="5281">MEGIQKMKCSSCGTMFMSETQQSKCPTCVEQQQQDNSGGGHAGCGCGHSH</sequence>
<dbReference type="AlphaFoldDB" id="A0A557SWU2"/>
<proteinExistence type="predicted"/>
<name>A0A557SWU2_9ARCH</name>
<feature type="region of interest" description="Disordered" evidence="1">
    <location>
        <begin position="31"/>
        <end position="50"/>
    </location>
</feature>
<reference evidence="2 3" key="1">
    <citation type="journal article" date="2019" name="Front. Microbiol.">
        <title>Ammonia Oxidation by the Arctic Terrestrial Thaumarchaeote Candidatus Nitrosocosmicus arcticus Is Stimulated by Increasing Temperatures.</title>
        <authorList>
            <person name="Alves R.J.E."/>
            <person name="Kerou M."/>
            <person name="Zappe A."/>
            <person name="Bittner R."/>
            <person name="Abby S.S."/>
            <person name="Schmidt H.A."/>
            <person name="Pfeifer K."/>
            <person name="Schleper C."/>
        </authorList>
    </citation>
    <scope>NUCLEOTIDE SEQUENCE [LARGE SCALE GENOMIC DNA]</scope>
    <source>
        <strain evidence="2 3">Kfb</strain>
    </source>
</reference>
<protein>
    <submittedName>
        <fullName evidence="2">Uncharacterized protein</fullName>
    </submittedName>
</protein>
<gene>
    <name evidence="2" type="ORF">NARC_40036</name>
</gene>
<feature type="compositionally biased region" description="Gly residues" evidence="1">
    <location>
        <begin position="37"/>
        <end position="50"/>
    </location>
</feature>
<organism evidence="2 3">
    <name type="scientific">Candidatus Nitrosocosmicus arcticus</name>
    <dbReference type="NCBI Taxonomy" id="2035267"/>
    <lineage>
        <taxon>Archaea</taxon>
        <taxon>Nitrososphaerota</taxon>
        <taxon>Nitrososphaeria</taxon>
        <taxon>Nitrososphaerales</taxon>
        <taxon>Nitrososphaeraceae</taxon>
        <taxon>Candidatus Nitrosocosmicus</taxon>
    </lineage>
</organism>